<protein>
    <recommendedName>
        <fullName evidence="4">SsuA/THI5-like domain-containing protein</fullName>
    </recommendedName>
</protein>
<comment type="similarity">
    <text evidence="2">Belongs to the bacterial solute-binding protein SsuA/TauA family.</text>
</comment>
<feature type="non-terminal residue" evidence="5">
    <location>
        <position position="298"/>
    </location>
</feature>
<reference evidence="5" key="1">
    <citation type="submission" date="2018-05" db="EMBL/GenBank/DDBJ databases">
        <authorList>
            <person name="Lanie J.A."/>
            <person name="Ng W.-L."/>
            <person name="Kazmierczak K.M."/>
            <person name="Andrzejewski T.M."/>
            <person name="Davidsen T.M."/>
            <person name="Wayne K.J."/>
            <person name="Tettelin H."/>
            <person name="Glass J.I."/>
            <person name="Rusch D."/>
            <person name="Podicherti R."/>
            <person name="Tsui H.-C.T."/>
            <person name="Winkler M.E."/>
        </authorList>
    </citation>
    <scope>NUCLEOTIDE SEQUENCE</scope>
</reference>
<gene>
    <name evidence="5" type="ORF">METZ01_LOCUS378901</name>
</gene>
<dbReference type="Pfam" id="PF09084">
    <property type="entry name" value="NMT1"/>
    <property type="match status" value="1"/>
</dbReference>
<dbReference type="EMBL" id="UINC01139481">
    <property type="protein sequence ID" value="SVD26047.1"/>
    <property type="molecule type" value="Genomic_DNA"/>
</dbReference>
<evidence type="ECO:0000259" key="4">
    <source>
        <dbReference type="Pfam" id="PF09084"/>
    </source>
</evidence>
<dbReference type="AlphaFoldDB" id="A0A382TWM3"/>
<comment type="subcellular location">
    <subcellularLocation>
        <location evidence="1">Periplasm</location>
    </subcellularLocation>
</comment>
<dbReference type="PANTHER" id="PTHR30024">
    <property type="entry name" value="ALIPHATIC SULFONATES-BINDING PROTEIN-RELATED"/>
    <property type="match status" value="1"/>
</dbReference>
<evidence type="ECO:0000313" key="5">
    <source>
        <dbReference type="EMBL" id="SVD26047.1"/>
    </source>
</evidence>
<evidence type="ECO:0000256" key="2">
    <source>
        <dbReference type="ARBA" id="ARBA00010742"/>
    </source>
</evidence>
<name>A0A382TWM3_9ZZZZ</name>
<evidence type="ECO:0000256" key="3">
    <source>
        <dbReference type="ARBA" id="ARBA00022729"/>
    </source>
</evidence>
<accession>A0A382TWM3</accession>
<sequence length="298" mass="32131">TVPSFSLAWSEYPSWSVFGVADVTGIINGKKGELGPVEEKWGVDIELKEAEYDPCLAMYGAGQCDAVCITNMDILSPATGRPGVMVLPTSTSDGADACLVTADIKSVEDLKGKKVYGLEKSVSEYCFVRNLELLGQKEGDYEFANMDPGAAALAMQQKQAAQQAIVVWNPFVMETLGKRKDVRVLFDSTKIPNEIIDSVVVAKASLEKEGGEAFACAVIEAYYEVNKALADSTKRNDTLIAIGEKFSNLGLEQMEKVVEQTKFYGTPDDGLAVLTGADLPKIMDTVVSFCVAHGIVDK</sequence>
<keyword evidence="3" id="KW-0732">Signal</keyword>
<feature type="non-terminal residue" evidence="5">
    <location>
        <position position="1"/>
    </location>
</feature>
<dbReference type="InterPro" id="IPR015168">
    <property type="entry name" value="SsuA/THI5"/>
</dbReference>
<proteinExistence type="inferred from homology"/>
<dbReference type="Gene3D" id="3.40.190.10">
    <property type="entry name" value="Periplasmic binding protein-like II"/>
    <property type="match status" value="1"/>
</dbReference>
<dbReference type="PANTHER" id="PTHR30024:SF47">
    <property type="entry name" value="TAURINE-BINDING PERIPLASMIC PROTEIN"/>
    <property type="match status" value="1"/>
</dbReference>
<feature type="domain" description="SsuA/THI5-like" evidence="4">
    <location>
        <begin position="42"/>
        <end position="208"/>
    </location>
</feature>
<dbReference type="GO" id="GO:0042597">
    <property type="term" value="C:periplasmic space"/>
    <property type="evidence" value="ECO:0007669"/>
    <property type="project" value="UniProtKB-SubCell"/>
</dbReference>
<dbReference type="SUPFAM" id="SSF53850">
    <property type="entry name" value="Periplasmic binding protein-like II"/>
    <property type="match status" value="1"/>
</dbReference>
<organism evidence="5">
    <name type="scientific">marine metagenome</name>
    <dbReference type="NCBI Taxonomy" id="408172"/>
    <lineage>
        <taxon>unclassified sequences</taxon>
        <taxon>metagenomes</taxon>
        <taxon>ecological metagenomes</taxon>
    </lineage>
</organism>
<evidence type="ECO:0000256" key="1">
    <source>
        <dbReference type="ARBA" id="ARBA00004418"/>
    </source>
</evidence>